<accession>A0A1F6M8I3</accession>
<sequence length="110" mass="12695">MFPDRFRSKEEAEAAAQFQAETDVKRAMDTGEFNESPDFEQHSAYLFAILFEMGKYPALDGNMPIKTQIRDFAEDMAKREDRDRAEKVELGTLWDDLGAVIEERRELKAA</sequence>
<evidence type="ECO:0000313" key="2">
    <source>
        <dbReference type="Proteomes" id="UP000176282"/>
    </source>
</evidence>
<evidence type="ECO:0000313" key="1">
    <source>
        <dbReference type="EMBL" id="OGH67880.1"/>
    </source>
</evidence>
<dbReference type="AlphaFoldDB" id="A0A1F6M8I3"/>
<dbReference type="STRING" id="1798680.A3J66_02540"/>
<dbReference type="EMBL" id="MFQB01000022">
    <property type="protein sequence ID" value="OGH67880.1"/>
    <property type="molecule type" value="Genomic_DNA"/>
</dbReference>
<gene>
    <name evidence="1" type="ORF">A3J66_02540</name>
</gene>
<name>A0A1F6M8I3_9BACT</name>
<comment type="caution">
    <text evidence="1">The sequence shown here is derived from an EMBL/GenBank/DDBJ whole genome shotgun (WGS) entry which is preliminary data.</text>
</comment>
<protein>
    <submittedName>
        <fullName evidence="1">Uncharacterized protein</fullName>
    </submittedName>
</protein>
<dbReference type="Proteomes" id="UP000176282">
    <property type="component" value="Unassembled WGS sequence"/>
</dbReference>
<reference evidence="1 2" key="1">
    <citation type="journal article" date="2016" name="Nat. Commun.">
        <title>Thousands of microbial genomes shed light on interconnected biogeochemical processes in an aquifer system.</title>
        <authorList>
            <person name="Anantharaman K."/>
            <person name="Brown C.T."/>
            <person name="Hug L.A."/>
            <person name="Sharon I."/>
            <person name="Castelle C.J."/>
            <person name="Probst A.J."/>
            <person name="Thomas B.C."/>
            <person name="Singh A."/>
            <person name="Wilkins M.J."/>
            <person name="Karaoz U."/>
            <person name="Brodie E.L."/>
            <person name="Williams K.H."/>
            <person name="Hubbard S.S."/>
            <person name="Banfield J.F."/>
        </authorList>
    </citation>
    <scope>NUCLEOTIDE SEQUENCE [LARGE SCALE GENOMIC DNA]</scope>
</reference>
<organism evidence="1 2">
    <name type="scientific">Candidatus Magasanikbacteria bacterium RIFCSPHIGHO2_02_FULL_47_14</name>
    <dbReference type="NCBI Taxonomy" id="1798680"/>
    <lineage>
        <taxon>Bacteria</taxon>
        <taxon>Candidatus Magasanikiibacteriota</taxon>
    </lineage>
</organism>
<proteinExistence type="predicted"/>